<proteinExistence type="predicted"/>
<name>A0A2P6Q5F4_ROSCH</name>
<dbReference type="AlphaFoldDB" id="A0A2P6Q5F4"/>
<protein>
    <submittedName>
        <fullName evidence="1">Putative transcription factor interactor and regulator CCHC(Zn) family</fullName>
    </submittedName>
</protein>
<sequence length="171" mass="19379">MSKEQELEYAMLFAKWKEAEPITNRVMASIPEPLFGGRINVVQSYGPDTLAAMDSRRQRRAENPKYYGEAALNEYIERQKSTWGPCEICFKAGDHISLYCPYRDYVPEGASVGPGVELVCRNCGLPDQHPGAKRAIRKSCFICASDHWGTDCPRAKQHKTVPYNPFPFSDR</sequence>
<dbReference type="EMBL" id="PDCK01000043">
    <property type="protein sequence ID" value="PRQ29415.1"/>
    <property type="molecule type" value="Genomic_DNA"/>
</dbReference>
<gene>
    <name evidence="1" type="ORF">RchiOBHm_Chr5g0013641</name>
</gene>
<evidence type="ECO:0000313" key="2">
    <source>
        <dbReference type="Proteomes" id="UP000238479"/>
    </source>
</evidence>
<comment type="caution">
    <text evidence="1">The sequence shown here is derived from an EMBL/GenBank/DDBJ whole genome shotgun (WGS) entry which is preliminary data.</text>
</comment>
<dbReference type="Gramene" id="PRQ29415">
    <property type="protein sequence ID" value="PRQ29415"/>
    <property type="gene ID" value="RchiOBHm_Chr5g0013641"/>
</dbReference>
<evidence type="ECO:0000313" key="1">
    <source>
        <dbReference type="EMBL" id="PRQ29415.1"/>
    </source>
</evidence>
<reference evidence="1 2" key="1">
    <citation type="journal article" date="2018" name="Nat. Genet.">
        <title>The Rosa genome provides new insights in the design of modern roses.</title>
        <authorList>
            <person name="Bendahmane M."/>
        </authorList>
    </citation>
    <scope>NUCLEOTIDE SEQUENCE [LARGE SCALE GENOMIC DNA]</scope>
    <source>
        <strain evidence="2">cv. Old Blush</strain>
    </source>
</reference>
<organism evidence="1 2">
    <name type="scientific">Rosa chinensis</name>
    <name type="common">China rose</name>
    <dbReference type="NCBI Taxonomy" id="74649"/>
    <lineage>
        <taxon>Eukaryota</taxon>
        <taxon>Viridiplantae</taxon>
        <taxon>Streptophyta</taxon>
        <taxon>Embryophyta</taxon>
        <taxon>Tracheophyta</taxon>
        <taxon>Spermatophyta</taxon>
        <taxon>Magnoliopsida</taxon>
        <taxon>eudicotyledons</taxon>
        <taxon>Gunneridae</taxon>
        <taxon>Pentapetalae</taxon>
        <taxon>rosids</taxon>
        <taxon>fabids</taxon>
        <taxon>Rosales</taxon>
        <taxon>Rosaceae</taxon>
        <taxon>Rosoideae</taxon>
        <taxon>Rosoideae incertae sedis</taxon>
        <taxon>Rosa</taxon>
    </lineage>
</organism>
<dbReference type="Proteomes" id="UP000238479">
    <property type="component" value="Chromosome 5"/>
</dbReference>
<keyword evidence="2" id="KW-1185">Reference proteome</keyword>
<accession>A0A2P6Q5F4</accession>